<dbReference type="Proteomes" id="UP001457282">
    <property type="component" value="Unassembled WGS sequence"/>
</dbReference>
<comment type="caution">
    <text evidence="2">The sequence shown here is derived from an EMBL/GenBank/DDBJ whole genome shotgun (WGS) entry which is preliminary data.</text>
</comment>
<accession>A0AAW1VVL8</accession>
<dbReference type="AlphaFoldDB" id="A0AAW1VVL8"/>
<evidence type="ECO:0000313" key="2">
    <source>
        <dbReference type="EMBL" id="KAK9912046.1"/>
    </source>
</evidence>
<gene>
    <name evidence="2" type="ORF">M0R45_035921</name>
</gene>
<reference evidence="2 3" key="1">
    <citation type="journal article" date="2023" name="G3 (Bethesda)">
        <title>A chromosome-length genome assembly and annotation of blackberry (Rubus argutus, cv. 'Hillquist').</title>
        <authorList>
            <person name="Bruna T."/>
            <person name="Aryal R."/>
            <person name="Dudchenko O."/>
            <person name="Sargent D.J."/>
            <person name="Mead D."/>
            <person name="Buti M."/>
            <person name="Cavallini A."/>
            <person name="Hytonen T."/>
            <person name="Andres J."/>
            <person name="Pham M."/>
            <person name="Weisz D."/>
            <person name="Mascagni F."/>
            <person name="Usai G."/>
            <person name="Natali L."/>
            <person name="Bassil N."/>
            <person name="Fernandez G.E."/>
            <person name="Lomsadze A."/>
            <person name="Armour M."/>
            <person name="Olukolu B."/>
            <person name="Poorten T."/>
            <person name="Britton C."/>
            <person name="Davik J."/>
            <person name="Ashrafi H."/>
            <person name="Aiden E.L."/>
            <person name="Borodovsky M."/>
            <person name="Worthington M."/>
        </authorList>
    </citation>
    <scope>NUCLEOTIDE SEQUENCE [LARGE SCALE GENOMIC DNA]</scope>
    <source>
        <strain evidence="2">PI 553951</strain>
    </source>
</reference>
<dbReference type="EMBL" id="JBEDUW010000007">
    <property type="protein sequence ID" value="KAK9912046.1"/>
    <property type="molecule type" value="Genomic_DNA"/>
</dbReference>
<evidence type="ECO:0000313" key="3">
    <source>
        <dbReference type="Proteomes" id="UP001457282"/>
    </source>
</evidence>
<organism evidence="2 3">
    <name type="scientific">Rubus argutus</name>
    <name type="common">Southern blackberry</name>
    <dbReference type="NCBI Taxonomy" id="59490"/>
    <lineage>
        <taxon>Eukaryota</taxon>
        <taxon>Viridiplantae</taxon>
        <taxon>Streptophyta</taxon>
        <taxon>Embryophyta</taxon>
        <taxon>Tracheophyta</taxon>
        <taxon>Spermatophyta</taxon>
        <taxon>Magnoliopsida</taxon>
        <taxon>eudicotyledons</taxon>
        <taxon>Gunneridae</taxon>
        <taxon>Pentapetalae</taxon>
        <taxon>rosids</taxon>
        <taxon>fabids</taxon>
        <taxon>Rosales</taxon>
        <taxon>Rosaceae</taxon>
        <taxon>Rosoideae</taxon>
        <taxon>Rosoideae incertae sedis</taxon>
        <taxon>Rubus</taxon>
    </lineage>
</organism>
<name>A0AAW1VVL8_RUBAR</name>
<sequence>MATAINNPKPNRGSSSAPSSLHFQSPKPSTTVNTTINPPSSHPLQSEPVPPFSLLPKSKSLINLSPLPYRSSHFITMLCPHPCLHHIFNQPKLTTVLHPYLRHHHHHNKNNNPEPASISS</sequence>
<protein>
    <submittedName>
        <fullName evidence="2">Uncharacterized protein</fullName>
    </submittedName>
</protein>
<keyword evidence="3" id="KW-1185">Reference proteome</keyword>
<proteinExistence type="predicted"/>
<evidence type="ECO:0000256" key="1">
    <source>
        <dbReference type="SAM" id="MobiDB-lite"/>
    </source>
</evidence>
<feature type="compositionally biased region" description="Polar residues" evidence="1">
    <location>
        <begin position="1"/>
        <end position="44"/>
    </location>
</feature>
<feature type="region of interest" description="Disordered" evidence="1">
    <location>
        <begin position="1"/>
        <end position="52"/>
    </location>
</feature>